<dbReference type="HOGENOM" id="CLU_336432_0_0_6"/>
<dbReference type="RefSeq" id="WP_052673931.1">
    <property type="nucleotide sequence ID" value="NZ_LN614827.1"/>
</dbReference>
<keyword evidence="4" id="KW-1185">Reference proteome</keyword>
<feature type="domain" description="Protein kinase" evidence="2">
    <location>
        <begin position="167"/>
        <end position="473"/>
    </location>
</feature>
<dbReference type="InterPro" id="IPR000719">
    <property type="entry name" value="Prot_kinase_dom"/>
</dbReference>
<dbReference type="STRING" id="1212491.LFA_2146"/>
<dbReference type="AlphaFoldDB" id="A0A098G6D6"/>
<evidence type="ECO:0000259" key="2">
    <source>
        <dbReference type="PROSITE" id="PS50011"/>
    </source>
</evidence>
<accession>A0A098G6D6</accession>
<dbReference type="InterPro" id="IPR011009">
    <property type="entry name" value="Kinase-like_dom_sf"/>
</dbReference>
<gene>
    <name evidence="3" type="ORF">LFA_2146</name>
</gene>
<dbReference type="GO" id="GO:0005524">
    <property type="term" value="F:ATP binding"/>
    <property type="evidence" value="ECO:0007669"/>
    <property type="project" value="InterPro"/>
</dbReference>
<name>A0A098G6D6_9GAMM</name>
<dbReference type="SUPFAM" id="SSF56112">
    <property type="entry name" value="Protein kinase-like (PK-like)"/>
    <property type="match status" value="1"/>
</dbReference>
<dbReference type="EMBL" id="LN614827">
    <property type="protein sequence ID" value="CEG57529.1"/>
    <property type="molecule type" value="Genomic_DNA"/>
</dbReference>
<feature type="compositionally biased region" description="Low complexity" evidence="1">
    <location>
        <begin position="674"/>
        <end position="690"/>
    </location>
</feature>
<dbReference type="KEGG" id="lfa:LFA_2146"/>
<feature type="compositionally biased region" description="Acidic residues" evidence="1">
    <location>
        <begin position="691"/>
        <end position="700"/>
    </location>
</feature>
<evidence type="ECO:0000313" key="3">
    <source>
        <dbReference type="EMBL" id="CEG57529.1"/>
    </source>
</evidence>
<evidence type="ECO:0000256" key="1">
    <source>
        <dbReference type="SAM" id="MobiDB-lite"/>
    </source>
</evidence>
<reference evidence="4" key="1">
    <citation type="submission" date="2014-09" db="EMBL/GenBank/DDBJ databases">
        <authorList>
            <person name="Gomez-Valero L."/>
        </authorList>
    </citation>
    <scope>NUCLEOTIDE SEQUENCE [LARGE SCALE GENOMIC DNA]</scope>
    <source>
        <strain evidence="4">ATCC700992</strain>
    </source>
</reference>
<dbReference type="Proteomes" id="UP000032430">
    <property type="component" value="Chromosome I"/>
</dbReference>
<feature type="compositionally biased region" description="Basic and acidic residues" evidence="1">
    <location>
        <begin position="757"/>
        <end position="772"/>
    </location>
</feature>
<dbReference type="GO" id="GO:0004672">
    <property type="term" value="F:protein kinase activity"/>
    <property type="evidence" value="ECO:0007669"/>
    <property type="project" value="InterPro"/>
</dbReference>
<feature type="compositionally biased region" description="Basic and acidic residues" evidence="1">
    <location>
        <begin position="737"/>
        <end position="746"/>
    </location>
</feature>
<feature type="region of interest" description="Disordered" evidence="1">
    <location>
        <begin position="713"/>
        <end position="847"/>
    </location>
</feature>
<protein>
    <recommendedName>
        <fullName evidence="2">Protein kinase domain-containing protein</fullName>
    </recommendedName>
</protein>
<evidence type="ECO:0000313" key="4">
    <source>
        <dbReference type="Proteomes" id="UP000032430"/>
    </source>
</evidence>
<sequence length="847" mass="97682">MALALPQIIAFSSKNRKLIGLVNQFNKLPEDDHIKRLFHLQKINYVLNTMPQNIELYDWINNPGEKGWFRHLEMYGINPHASFFMKGLQFAQAVCAKIEPVEMVRLDSKFKEKLDVDNNKGYEYPLMQERDQLLKNEQNEQWEELYIANCYQLATYSARDQRIQTRIKLHSEIVEMAKKKIHEVQGKDTSAHTGPTPSYHTKVLGAHTNNNANFEFKMGGWKDLFVFRVEDRAELGLEQDLHSFEVSKYFIEDFAVFVMPFKTQESPIELKPVVLSQFANQGSLADLASALHKQKESMSNIGPITADYFTLLSHFCLKLIETKTYHPDIKLTNFLAHNNLIRVSDRKTFVREEEPLVNTLRVSPEYAPDEIINCLNEDWTGYNATQGRTKVNMPAVMAYQLGMALKEFLILTQLGEHPDDFRKPERTAISYFTSATKETRETRTIMNLSLLVQELTRSEPEKRLSIRQFHELLHFRMQPSESFYQKLEELLPSKNIGIQEDVDAINNLLNGDLADTELLTQANQLFIKLFTRDSIDHRLTRLAEKLAIKCYRGCAESFFTKSIEAELLNRDWQEAPWYRKFFHIFSFGFFRVEKVTRIEDIKDSMGINLEGEEFQTYFSHLMFLPPSELESLGRLESIYFKDLINDNLDKIVVKNPDLQDVVVSDDEECAEQRTSTTSLPRTTLTLSLSSDSEEEEDDDEISATIKINYNATDKQELSENEKEKIEGPLPSGTTVIHHKEADKEDGPLPTSTTVIHHNAENKKENPKKREGLASRFSKLNFFGDTPSSTTHERVQSFKSTLERGDGSGKGKSPNKLDHRVRIKDINFEPPMPDELEEELTSTPMLQA</sequence>
<proteinExistence type="predicted"/>
<dbReference type="PROSITE" id="PS50011">
    <property type="entry name" value="PROTEIN_KINASE_DOM"/>
    <property type="match status" value="1"/>
</dbReference>
<feature type="region of interest" description="Disordered" evidence="1">
    <location>
        <begin position="671"/>
        <end position="700"/>
    </location>
</feature>
<dbReference type="OrthoDB" id="5634485at2"/>
<feature type="compositionally biased region" description="Basic and acidic residues" evidence="1">
    <location>
        <begin position="713"/>
        <end position="726"/>
    </location>
</feature>
<organism evidence="3 4">
    <name type="scientific">Legionella fallonii LLAP-10</name>
    <dbReference type="NCBI Taxonomy" id="1212491"/>
    <lineage>
        <taxon>Bacteria</taxon>
        <taxon>Pseudomonadati</taxon>
        <taxon>Pseudomonadota</taxon>
        <taxon>Gammaproteobacteria</taxon>
        <taxon>Legionellales</taxon>
        <taxon>Legionellaceae</taxon>
        <taxon>Legionella</taxon>
    </lineage>
</organism>
<feature type="compositionally biased region" description="Basic and acidic residues" evidence="1">
    <location>
        <begin position="790"/>
        <end position="826"/>
    </location>
</feature>
<dbReference type="Gene3D" id="1.10.510.10">
    <property type="entry name" value="Transferase(Phosphotransferase) domain 1"/>
    <property type="match status" value="1"/>
</dbReference>